<dbReference type="Proteomes" id="UP000021369">
    <property type="component" value="Unassembled WGS sequence"/>
</dbReference>
<dbReference type="RefSeq" id="WP_037284629.1">
    <property type="nucleotide sequence ID" value="NZ_JEOB01000001.1"/>
</dbReference>
<evidence type="ECO:0000313" key="3">
    <source>
        <dbReference type="Proteomes" id="UP000021369"/>
    </source>
</evidence>
<feature type="transmembrane region" description="Helical" evidence="1">
    <location>
        <begin position="7"/>
        <end position="26"/>
    </location>
</feature>
<keyword evidence="3" id="KW-1185">Reference proteome</keyword>
<dbReference type="EMBL" id="JEOB01000001">
    <property type="protein sequence ID" value="EXM40968.1"/>
    <property type="molecule type" value="Genomic_DNA"/>
</dbReference>
<name>A0A011W2D9_RUMAL</name>
<feature type="transmembrane region" description="Helical" evidence="1">
    <location>
        <begin position="32"/>
        <end position="52"/>
    </location>
</feature>
<comment type="caution">
    <text evidence="2">The sequence shown here is derived from an EMBL/GenBank/DDBJ whole genome shotgun (WGS) entry which is preliminary data.</text>
</comment>
<evidence type="ECO:0000256" key="1">
    <source>
        <dbReference type="SAM" id="Phobius"/>
    </source>
</evidence>
<accession>A0A011W2D9</accession>
<evidence type="ECO:0000313" key="2">
    <source>
        <dbReference type="EMBL" id="EXM40968.1"/>
    </source>
</evidence>
<proteinExistence type="predicted"/>
<keyword evidence="1" id="KW-1133">Transmembrane helix</keyword>
<organism evidence="2 3">
    <name type="scientific">Ruminococcus albus SY3</name>
    <dbReference type="NCBI Taxonomy" id="1341156"/>
    <lineage>
        <taxon>Bacteria</taxon>
        <taxon>Bacillati</taxon>
        <taxon>Bacillota</taxon>
        <taxon>Clostridia</taxon>
        <taxon>Eubacteriales</taxon>
        <taxon>Oscillospiraceae</taxon>
        <taxon>Ruminococcus</taxon>
    </lineage>
</organism>
<reference evidence="2 3" key="1">
    <citation type="submission" date="2013-06" db="EMBL/GenBank/DDBJ databases">
        <title>Rumen cellulosomics: divergent fiber-degrading strategies revealed by comparative genome-wide analysis of six Ruminococcal strains.</title>
        <authorList>
            <person name="Dassa B."/>
            <person name="Borovok I."/>
            <person name="Lamed R."/>
            <person name="Flint H."/>
            <person name="Yeoman C.J."/>
            <person name="White B."/>
            <person name="Bayer E.A."/>
        </authorList>
    </citation>
    <scope>NUCLEOTIDE SEQUENCE [LARGE SCALE GENOMIC DNA]</scope>
    <source>
        <strain evidence="2 3">SY3</strain>
    </source>
</reference>
<sequence>MKSTDKILDSIWSVILVDVMIALALFSQGRTAGGVIFTVGAAMITLIAAVLGRKRQKNG</sequence>
<gene>
    <name evidence="2" type="ORF">RASY3_01780</name>
</gene>
<dbReference type="OrthoDB" id="1823218at2"/>
<keyword evidence="1" id="KW-0812">Transmembrane</keyword>
<dbReference type="PATRIC" id="fig|1341156.4.peg.78"/>
<protein>
    <submittedName>
        <fullName evidence="2">Uncharacterized protein</fullName>
    </submittedName>
</protein>
<dbReference type="AlphaFoldDB" id="A0A011W2D9"/>
<keyword evidence="1" id="KW-0472">Membrane</keyword>